<proteinExistence type="predicted"/>
<dbReference type="EMBL" id="JAZGQK010000007">
    <property type="protein sequence ID" value="MEE6258992.1"/>
    <property type="molecule type" value="Genomic_DNA"/>
</dbReference>
<evidence type="ECO:0000256" key="1">
    <source>
        <dbReference type="SAM" id="MobiDB-lite"/>
    </source>
</evidence>
<organism evidence="2 3">
    <name type="scientific">Plantactinospora sonchi</name>
    <dbReference type="NCBI Taxonomy" id="1544735"/>
    <lineage>
        <taxon>Bacteria</taxon>
        <taxon>Bacillati</taxon>
        <taxon>Actinomycetota</taxon>
        <taxon>Actinomycetes</taxon>
        <taxon>Micromonosporales</taxon>
        <taxon>Micromonosporaceae</taxon>
        <taxon>Plantactinospora</taxon>
    </lineage>
</organism>
<name>A0ABU7RR73_9ACTN</name>
<evidence type="ECO:0000313" key="3">
    <source>
        <dbReference type="Proteomes" id="UP001332243"/>
    </source>
</evidence>
<feature type="compositionally biased region" description="Basic and acidic residues" evidence="1">
    <location>
        <begin position="66"/>
        <end position="79"/>
    </location>
</feature>
<evidence type="ECO:0008006" key="4">
    <source>
        <dbReference type="Google" id="ProtNLM"/>
    </source>
</evidence>
<feature type="region of interest" description="Disordered" evidence="1">
    <location>
        <begin position="1"/>
        <end position="79"/>
    </location>
</feature>
<dbReference type="RefSeq" id="WP_331214106.1">
    <property type="nucleotide sequence ID" value="NZ_JAZGQK010000007.1"/>
</dbReference>
<comment type="caution">
    <text evidence="2">The sequence shown here is derived from an EMBL/GenBank/DDBJ whole genome shotgun (WGS) entry which is preliminary data.</text>
</comment>
<evidence type="ECO:0000313" key="2">
    <source>
        <dbReference type="EMBL" id="MEE6258992.1"/>
    </source>
</evidence>
<sequence length="79" mass="8205">MSQRSRGTGEADEQEQPRAVPDDPAGDDTVVDDPGSSVGQVLGQSVPIRREVAEAAPGSPETGGVRTEDGRPSAEKPYT</sequence>
<protein>
    <recommendedName>
        <fullName evidence="4">Preprotein translocase YidC</fullName>
    </recommendedName>
</protein>
<keyword evidence="3" id="KW-1185">Reference proteome</keyword>
<reference evidence="2 3" key="1">
    <citation type="submission" date="2024-01" db="EMBL/GenBank/DDBJ databases">
        <title>Genome insights into Plantactinospora sonchi sp. nov.</title>
        <authorList>
            <person name="Wang L."/>
        </authorList>
    </citation>
    <scope>NUCLEOTIDE SEQUENCE [LARGE SCALE GENOMIC DNA]</scope>
    <source>
        <strain evidence="2 3">NEAU-QY2</strain>
    </source>
</reference>
<accession>A0ABU7RR73</accession>
<gene>
    <name evidence="2" type="ORF">V1633_10885</name>
</gene>
<dbReference type="Proteomes" id="UP001332243">
    <property type="component" value="Unassembled WGS sequence"/>
</dbReference>